<dbReference type="Proteomes" id="UP000783588">
    <property type="component" value="Unassembled WGS sequence"/>
</dbReference>
<accession>A0ABS6EQN2</accession>
<keyword evidence="6 7" id="KW-0472">Membrane</keyword>
<feature type="transmembrane region" description="Helical" evidence="7">
    <location>
        <begin position="318"/>
        <end position="339"/>
    </location>
</feature>
<feature type="transmembrane region" description="Helical" evidence="7">
    <location>
        <begin position="66"/>
        <end position="86"/>
    </location>
</feature>
<dbReference type="InterPro" id="IPR052031">
    <property type="entry name" value="Membrane_Transporter-Flippase"/>
</dbReference>
<keyword evidence="9" id="KW-1185">Reference proteome</keyword>
<keyword evidence="3" id="KW-1003">Cell membrane</keyword>
<feature type="transmembrane region" description="Helical" evidence="7">
    <location>
        <begin position="98"/>
        <end position="119"/>
    </location>
</feature>
<feature type="transmembrane region" description="Helical" evidence="7">
    <location>
        <begin position="139"/>
        <end position="159"/>
    </location>
</feature>
<evidence type="ECO:0000256" key="6">
    <source>
        <dbReference type="ARBA" id="ARBA00023136"/>
    </source>
</evidence>
<evidence type="ECO:0000313" key="9">
    <source>
        <dbReference type="Proteomes" id="UP000783588"/>
    </source>
</evidence>
<dbReference type="PANTHER" id="PTHR43549:SF3">
    <property type="entry name" value="MULTIDRUG RESISTANCE PROTEIN YPNP-RELATED"/>
    <property type="match status" value="1"/>
</dbReference>
<gene>
    <name evidence="8" type="ORF">KQI75_02715</name>
</gene>
<protein>
    <submittedName>
        <fullName evidence="8">MATE family efflux transporter</fullName>
    </submittedName>
</protein>
<keyword evidence="2" id="KW-0813">Transport</keyword>
<dbReference type="PANTHER" id="PTHR43549">
    <property type="entry name" value="MULTIDRUG RESISTANCE PROTEIN YPNP-RELATED"/>
    <property type="match status" value="1"/>
</dbReference>
<evidence type="ECO:0000256" key="2">
    <source>
        <dbReference type="ARBA" id="ARBA00022448"/>
    </source>
</evidence>
<evidence type="ECO:0000256" key="3">
    <source>
        <dbReference type="ARBA" id="ARBA00022475"/>
    </source>
</evidence>
<evidence type="ECO:0000256" key="7">
    <source>
        <dbReference type="SAM" id="Phobius"/>
    </source>
</evidence>
<comment type="caution">
    <text evidence="8">The sequence shown here is derived from an EMBL/GenBank/DDBJ whole genome shotgun (WGS) entry which is preliminary data.</text>
</comment>
<dbReference type="InterPro" id="IPR048279">
    <property type="entry name" value="MdtK-like"/>
</dbReference>
<dbReference type="PIRSF" id="PIRSF006603">
    <property type="entry name" value="DinF"/>
    <property type="match status" value="1"/>
</dbReference>
<evidence type="ECO:0000256" key="4">
    <source>
        <dbReference type="ARBA" id="ARBA00022692"/>
    </source>
</evidence>
<dbReference type="RefSeq" id="WP_216469139.1">
    <property type="nucleotide sequence ID" value="NZ_JAHLQI010000001.1"/>
</dbReference>
<feature type="transmembrane region" description="Helical" evidence="7">
    <location>
        <begin position="419"/>
        <end position="442"/>
    </location>
</feature>
<dbReference type="EMBL" id="JAHLQI010000001">
    <property type="protein sequence ID" value="MBU5489547.1"/>
    <property type="molecule type" value="Genomic_DNA"/>
</dbReference>
<dbReference type="Pfam" id="PF01554">
    <property type="entry name" value="MatE"/>
    <property type="match status" value="2"/>
</dbReference>
<proteinExistence type="predicted"/>
<name>A0ABS6EQN2_9FIRM</name>
<dbReference type="NCBIfam" id="TIGR00797">
    <property type="entry name" value="matE"/>
    <property type="match status" value="1"/>
</dbReference>
<feature type="transmembrane region" description="Helical" evidence="7">
    <location>
        <begin position="196"/>
        <end position="218"/>
    </location>
</feature>
<feature type="transmembrane region" description="Helical" evidence="7">
    <location>
        <begin position="389"/>
        <end position="407"/>
    </location>
</feature>
<evidence type="ECO:0000256" key="1">
    <source>
        <dbReference type="ARBA" id="ARBA00004651"/>
    </source>
</evidence>
<comment type="subcellular location">
    <subcellularLocation>
        <location evidence="1">Cell membrane</location>
        <topology evidence="1">Multi-pass membrane protein</topology>
    </subcellularLocation>
</comment>
<dbReference type="InterPro" id="IPR002528">
    <property type="entry name" value="MATE_fam"/>
</dbReference>
<sequence>MKSKKQTGIDMISGSMWDKILLFALPLAAGSMLQQLFNSVDAAVVGRFASSEALAAVGANTSVVSLFINLFVGISVGSNVVIANYIGKGKRERIPDVVHTTMLLAICSGLLLMVCGIAIARPLLQLLSTPENVLDLAVIYLRVYCFGMPFIMTYNFAAAILRSKGDTKRPLYCLIVSGCINAGLNVVFVVGFHLSVAGVALATVLANVVSCMMVLYFLMHEAEEIRFHPKKLAVHGSVLRTILRIGIPAGVQGMVFSFSNVCIQAAVNTFGSAVVAGSAISMNFEYITCFAFMGFNSAAVTFTSQNYGAGKAERCKRVFRICMLCGVFICLALDVFFYLGRDLWIGLFTTDAAAAASAAQRMQTVLLLQCLACSYEISGSVLRGYGHSLTPALLTVFGTCVFRVIWVNTVVPAHHVLPILFSVYPISWVLTGTMVLTAYVVVSRTALRSLQKS</sequence>
<organism evidence="8 9">
    <name type="scientific">Butyricicoccus intestinisimiae</name>
    <dbReference type="NCBI Taxonomy" id="2841509"/>
    <lineage>
        <taxon>Bacteria</taxon>
        <taxon>Bacillati</taxon>
        <taxon>Bacillota</taxon>
        <taxon>Clostridia</taxon>
        <taxon>Eubacteriales</taxon>
        <taxon>Butyricicoccaceae</taxon>
        <taxon>Butyricicoccus</taxon>
    </lineage>
</organism>
<keyword evidence="5 7" id="KW-1133">Transmembrane helix</keyword>
<keyword evidence="4 7" id="KW-0812">Transmembrane</keyword>
<dbReference type="CDD" id="cd13138">
    <property type="entry name" value="MATE_yoeA_like"/>
    <property type="match status" value="1"/>
</dbReference>
<evidence type="ECO:0000313" key="8">
    <source>
        <dbReference type="EMBL" id="MBU5489547.1"/>
    </source>
</evidence>
<evidence type="ECO:0000256" key="5">
    <source>
        <dbReference type="ARBA" id="ARBA00022989"/>
    </source>
</evidence>
<feature type="transmembrane region" description="Helical" evidence="7">
    <location>
        <begin position="171"/>
        <end position="190"/>
    </location>
</feature>
<reference evidence="8 9" key="1">
    <citation type="submission" date="2021-06" db="EMBL/GenBank/DDBJ databases">
        <authorList>
            <person name="Sun Q."/>
            <person name="Li D."/>
        </authorList>
    </citation>
    <scope>NUCLEOTIDE SEQUENCE [LARGE SCALE GENOMIC DNA]</scope>
    <source>
        <strain evidence="8 9">MSJd-7</strain>
    </source>
</reference>